<keyword evidence="3" id="KW-1185">Reference proteome</keyword>
<feature type="transmembrane region" description="Helical" evidence="1">
    <location>
        <begin position="498"/>
        <end position="517"/>
    </location>
</feature>
<sequence length="523" mass="53232">MITLTRFALRRDRVRLTVWLLGIACVPSGVATTLADLYPDVASRRPLSADLAHNPGLLAFTGPADNLLSLGGLVVWRGMGTTCILAAIMNFLLVLRHTRADEESGRLELLRSAPVRRSAPLDAALLTALIADLVLALLIAAGLIGAGLPAGGSLRFGLATAACGLFFAGLAAVTAQLTEFTRPATGVAAAGLATAYLLRAVGDSSGPHWLAWLSPIGWAQRSGAFGGGPWWTTPAALLAAGLLALAARRLEARRDFGGGIVASRPGPARATRLGSSFALAWRLQRGTLLAWTLGLAGFGLVSGGLAEGVGGLVDDSPQLADVLSALGGEQSVVDSYLATVFGIYGLLAGAYAVSALLRLRAEETEGRAEALLATPVGHLPWAAGHLAIALGGVAVMLLAAALTTGLTYGLAAGDLGGALPDAVRAAIGQIIAAWVFAGLGLLLFGLLPSAAPGAWAAIAGAAVLYLLGDALNLPQAVLDVSPFTHLPALPGGDPSVTPWLWLLTITALLAGAGLTALNRRDLH</sequence>
<feature type="transmembrane region" description="Helical" evidence="1">
    <location>
        <begin position="228"/>
        <end position="247"/>
    </location>
</feature>
<evidence type="ECO:0000256" key="1">
    <source>
        <dbReference type="SAM" id="Phobius"/>
    </source>
</evidence>
<feature type="transmembrane region" description="Helical" evidence="1">
    <location>
        <begin position="288"/>
        <end position="306"/>
    </location>
</feature>
<keyword evidence="1" id="KW-1133">Transmembrane helix</keyword>
<comment type="caution">
    <text evidence="2">The sequence shown here is derived from an EMBL/GenBank/DDBJ whole genome shotgun (WGS) entry which is preliminary data.</text>
</comment>
<feature type="transmembrane region" description="Helical" evidence="1">
    <location>
        <begin position="422"/>
        <end position="447"/>
    </location>
</feature>
<proteinExistence type="predicted"/>
<feature type="transmembrane region" description="Helical" evidence="1">
    <location>
        <begin position="378"/>
        <end position="402"/>
    </location>
</feature>
<dbReference type="Proteomes" id="UP001197247">
    <property type="component" value="Unassembled WGS sequence"/>
</dbReference>
<accession>A0ABS5TJC5</accession>
<keyword evidence="1" id="KW-0472">Membrane</keyword>
<evidence type="ECO:0008006" key="4">
    <source>
        <dbReference type="Google" id="ProtNLM"/>
    </source>
</evidence>
<reference evidence="2 3" key="1">
    <citation type="submission" date="2021-05" db="EMBL/GenBank/DDBJ databases">
        <title>Kineosporia and Streptomyces sp. nov. two new marine actinobacteria isolated from Coral.</title>
        <authorList>
            <person name="Buangrab K."/>
            <person name="Sutthacheep M."/>
            <person name="Yeemin T."/>
            <person name="Harunari E."/>
            <person name="Igarashi Y."/>
            <person name="Kanchanasin P."/>
            <person name="Tanasupawat S."/>
            <person name="Phongsopitanun W."/>
        </authorList>
    </citation>
    <scope>NUCLEOTIDE SEQUENCE [LARGE SCALE GENOMIC DNA]</scope>
    <source>
        <strain evidence="2 3">J2-2</strain>
    </source>
</reference>
<evidence type="ECO:0000313" key="2">
    <source>
        <dbReference type="EMBL" id="MBT0771185.1"/>
    </source>
</evidence>
<dbReference type="EMBL" id="JAHBAY010000008">
    <property type="protein sequence ID" value="MBT0771185.1"/>
    <property type="molecule type" value="Genomic_DNA"/>
</dbReference>
<dbReference type="RefSeq" id="WP_214157483.1">
    <property type="nucleotide sequence ID" value="NZ_JAHBAY010000008.1"/>
</dbReference>
<evidence type="ECO:0000313" key="3">
    <source>
        <dbReference type="Proteomes" id="UP001197247"/>
    </source>
</evidence>
<name>A0ABS5TJC5_9ACTN</name>
<gene>
    <name evidence="2" type="ORF">KIH74_19750</name>
</gene>
<protein>
    <recommendedName>
        <fullName evidence="4">ABC-2 type transport system permease protein</fullName>
    </recommendedName>
</protein>
<feature type="transmembrane region" description="Helical" evidence="1">
    <location>
        <begin position="74"/>
        <end position="95"/>
    </location>
</feature>
<feature type="transmembrane region" description="Helical" evidence="1">
    <location>
        <begin position="184"/>
        <end position="202"/>
    </location>
</feature>
<feature type="transmembrane region" description="Helical" evidence="1">
    <location>
        <begin position="336"/>
        <end position="357"/>
    </location>
</feature>
<organism evidence="2 3">
    <name type="scientific">Kineosporia corallincola</name>
    <dbReference type="NCBI Taxonomy" id="2835133"/>
    <lineage>
        <taxon>Bacteria</taxon>
        <taxon>Bacillati</taxon>
        <taxon>Actinomycetota</taxon>
        <taxon>Actinomycetes</taxon>
        <taxon>Kineosporiales</taxon>
        <taxon>Kineosporiaceae</taxon>
        <taxon>Kineosporia</taxon>
    </lineage>
</organism>
<feature type="transmembrane region" description="Helical" evidence="1">
    <location>
        <begin position="454"/>
        <end position="478"/>
    </location>
</feature>
<keyword evidence="1" id="KW-0812">Transmembrane</keyword>
<feature type="transmembrane region" description="Helical" evidence="1">
    <location>
        <begin position="156"/>
        <end position="177"/>
    </location>
</feature>
<feature type="transmembrane region" description="Helical" evidence="1">
    <location>
        <begin position="123"/>
        <end position="144"/>
    </location>
</feature>